<keyword evidence="2" id="KW-0813">Transport</keyword>
<evidence type="ECO:0000256" key="1">
    <source>
        <dbReference type="ARBA" id="ARBA00004141"/>
    </source>
</evidence>
<evidence type="ECO:0000256" key="6">
    <source>
        <dbReference type="SAM" id="Phobius"/>
    </source>
</evidence>
<name>A0A9P5HK96_9HYPO</name>
<dbReference type="EMBL" id="JAANBB010000003">
    <property type="protein sequence ID" value="KAF7557733.1"/>
    <property type="molecule type" value="Genomic_DNA"/>
</dbReference>
<evidence type="ECO:0000256" key="5">
    <source>
        <dbReference type="ARBA" id="ARBA00023136"/>
    </source>
</evidence>
<dbReference type="Pfam" id="PF13520">
    <property type="entry name" value="AA_permease_2"/>
    <property type="match status" value="1"/>
</dbReference>
<evidence type="ECO:0000256" key="2">
    <source>
        <dbReference type="ARBA" id="ARBA00022448"/>
    </source>
</evidence>
<dbReference type="InterPro" id="IPR002293">
    <property type="entry name" value="AA/rel_permease1"/>
</dbReference>
<comment type="caution">
    <text evidence="7">The sequence shown here is derived from an EMBL/GenBank/DDBJ whole genome shotgun (WGS) entry which is preliminary data.</text>
</comment>
<dbReference type="GO" id="GO:0016020">
    <property type="term" value="C:membrane"/>
    <property type="evidence" value="ECO:0007669"/>
    <property type="project" value="UniProtKB-SubCell"/>
</dbReference>
<reference evidence="7" key="1">
    <citation type="submission" date="2020-03" db="EMBL/GenBank/DDBJ databases">
        <title>Draft Genome Sequence of Cylindrodendrum hubeiense.</title>
        <authorList>
            <person name="Buettner E."/>
            <person name="Kellner H."/>
        </authorList>
    </citation>
    <scope>NUCLEOTIDE SEQUENCE</scope>
    <source>
        <strain evidence="7">IHI 201604</strain>
    </source>
</reference>
<dbReference type="PANTHER" id="PTHR45649:SF26">
    <property type="entry name" value="OS04G0435100 PROTEIN"/>
    <property type="match status" value="1"/>
</dbReference>
<accession>A0A9P5HK96</accession>
<feature type="transmembrane region" description="Helical" evidence="6">
    <location>
        <begin position="68"/>
        <end position="96"/>
    </location>
</feature>
<dbReference type="Gene3D" id="1.20.1740.10">
    <property type="entry name" value="Amino acid/polyamine transporter I"/>
    <property type="match status" value="1"/>
</dbReference>
<gene>
    <name evidence="7" type="ORF">G7Z17_g479</name>
</gene>
<dbReference type="Proteomes" id="UP000722485">
    <property type="component" value="Unassembled WGS sequence"/>
</dbReference>
<evidence type="ECO:0000256" key="3">
    <source>
        <dbReference type="ARBA" id="ARBA00022692"/>
    </source>
</evidence>
<keyword evidence="4 6" id="KW-1133">Transmembrane helix</keyword>
<feature type="transmembrane region" description="Helical" evidence="6">
    <location>
        <begin position="117"/>
        <end position="138"/>
    </location>
</feature>
<dbReference type="AlphaFoldDB" id="A0A9P5HK96"/>
<keyword evidence="8" id="KW-1185">Reference proteome</keyword>
<keyword evidence="5 6" id="KW-0472">Membrane</keyword>
<dbReference type="PANTHER" id="PTHR45649">
    <property type="entry name" value="AMINO-ACID PERMEASE BAT1"/>
    <property type="match status" value="1"/>
</dbReference>
<dbReference type="GO" id="GO:0022857">
    <property type="term" value="F:transmembrane transporter activity"/>
    <property type="evidence" value="ECO:0007669"/>
    <property type="project" value="InterPro"/>
</dbReference>
<protein>
    <submittedName>
        <fullName evidence="7">Uncharacterized protein</fullName>
    </submittedName>
</protein>
<organism evidence="7 8">
    <name type="scientific">Cylindrodendrum hubeiense</name>
    <dbReference type="NCBI Taxonomy" id="595255"/>
    <lineage>
        <taxon>Eukaryota</taxon>
        <taxon>Fungi</taxon>
        <taxon>Dikarya</taxon>
        <taxon>Ascomycota</taxon>
        <taxon>Pezizomycotina</taxon>
        <taxon>Sordariomycetes</taxon>
        <taxon>Hypocreomycetidae</taxon>
        <taxon>Hypocreales</taxon>
        <taxon>Nectriaceae</taxon>
        <taxon>Cylindrodendrum</taxon>
    </lineage>
</organism>
<feature type="transmembrane region" description="Helical" evidence="6">
    <location>
        <begin position="12"/>
        <end position="36"/>
    </location>
</feature>
<proteinExistence type="predicted"/>
<dbReference type="OrthoDB" id="5011175at2759"/>
<evidence type="ECO:0000256" key="4">
    <source>
        <dbReference type="ARBA" id="ARBA00022989"/>
    </source>
</evidence>
<comment type="subcellular location">
    <subcellularLocation>
        <location evidence="1">Membrane</location>
        <topology evidence="1">Multi-pass membrane protein</topology>
    </subcellularLocation>
</comment>
<sequence>MTDDVKNPTQNVPIGLLAQQIGSTTTLFVFYVILYYSVSDFDAILATSYPSPVAAVYQQATLRNGATLALLILLLVTQVVSLVGYISAAIRLLYGFGRNGSLTNPKWWSKIDTKHNIPINVLYVITAANVILGFIYLASDVGFQILLGSANCLFGKIF</sequence>
<keyword evidence="3 6" id="KW-0812">Transmembrane</keyword>
<evidence type="ECO:0000313" key="8">
    <source>
        <dbReference type="Proteomes" id="UP000722485"/>
    </source>
</evidence>
<evidence type="ECO:0000313" key="7">
    <source>
        <dbReference type="EMBL" id="KAF7557733.1"/>
    </source>
</evidence>